<keyword evidence="11 18" id="KW-0413">Isomerase</keyword>
<dbReference type="GO" id="GO:0046496">
    <property type="term" value="P:nicotinamide nucleotide metabolic process"/>
    <property type="evidence" value="ECO:0007669"/>
    <property type="project" value="UniProtKB-UniRule"/>
</dbReference>
<evidence type="ECO:0000256" key="9">
    <source>
        <dbReference type="ARBA" id="ARBA00022958"/>
    </source>
</evidence>
<feature type="binding site" evidence="17">
    <location>
        <position position="261"/>
    </location>
    <ligand>
        <name>(6S)-NADPHX</name>
        <dbReference type="ChEBI" id="CHEBI:64076"/>
    </ligand>
</feature>
<feature type="binding site" evidence="18">
    <location>
        <position position="56"/>
    </location>
    <ligand>
        <name>K(+)</name>
        <dbReference type="ChEBI" id="CHEBI:29103"/>
    </ligand>
</feature>
<keyword evidence="7 17" id="KW-0067">ATP-binding</keyword>
<dbReference type="EMBL" id="JAUEIR010000011">
    <property type="protein sequence ID" value="MDN0070233.1"/>
    <property type="molecule type" value="Genomic_DNA"/>
</dbReference>
<comment type="caution">
    <text evidence="22">The sequence shown here is derived from an EMBL/GenBank/DDBJ whole genome shotgun (WGS) entry which is preliminary data.</text>
</comment>
<feature type="domain" description="YjeF C-terminal" evidence="20">
    <location>
        <begin position="226"/>
        <end position="521"/>
    </location>
</feature>
<dbReference type="GO" id="GO:0052855">
    <property type="term" value="F:ADP-dependent NAD(P)H-hydrate dehydratase activity"/>
    <property type="evidence" value="ECO:0007669"/>
    <property type="project" value="UniProtKB-UniRule"/>
</dbReference>
<comment type="function">
    <text evidence="17">Catalyzes the dehydration of the S-form of NAD(P)HX at the expense of ADP, which is converted to AMP. Together with NAD(P)HX epimerase, which catalyzes the epimerization of the S- and R-forms, the enzyme allows the repair of both epimers of NAD(P)HX, a damaged form of NAD(P)H that is a result of enzymatic or heat-dependent hydration.</text>
</comment>
<feature type="binding site" evidence="17">
    <location>
        <begin position="429"/>
        <end position="433"/>
    </location>
    <ligand>
        <name>AMP</name>
        <dbReference type="ChEBI" id="CHEBI:456215"/>
    </ligand>
</feature>
<organism evidence="22 23">
    <name type="scientific">Collinsella ihumii</name>
    <dbReference type="NCBI Taxonomy" id="1720204"/>
    <lineage>
        <taxon>Bacteria</taxon>
        <taxon>Bacillati</taxon>
        <taxon>Actinomycetota</taxon>
        <taxon>Coriobacteriia</taxon>
        <taxon>Coriobacteriales</taxon>
        <taxon>Coriobacteriaceae</taxon>
        <taxon>Collinsella</taxon>
    </lineage>
</organism>
<dbReference type="NCBIfam" id="TIGR00196">
    <property type="entry name" value="yjeF_cterm"/>
    <property type="match status" value="1"/>
</dbReference>
<evidence type="ECO:0000256" key="3">
    <source>
        <dbReference type="ARBA" id="ARBA00006001"/>
    </source>
</evidence>
<dbReference type="InterPro" id="IPR000631">
    <property type="entry name" value="CARKD"/>
</dbReference>
<dbReference type="PROSITE" id="PS51383">
    <property type="entry name" value="YJEF_C_3"/>
    <property type="match status" value="1"/>
</dbReference>
<dbReference type="InterPro" id="IPR036652">
    <property type="entry name" value="YjeF_N_dom_sf"/>
</dbReference>
<dbReference type="SUPFAM" id="SSF64153">
    <property type="entry name" value="YjeF N-terminal domain-like"/>
    <property type="match status" value="1"/>
</dbReference>
<comment type="function">
    <text evidence="14 19">Bifunctional enzyme that catalyzes the epimerization of the S- and R-forms of NAD(P)HX and the dehydration of the S-form of NAD(P)HX at the expense of ADP, which is converted to AMP. This allows the repair of both epimers of NAD(P)HX, a damaged form of NAD(P)H that is a result of enzymatic or heat-dependent hydration.</text>
</comment>
<feature type="binding site" evidence="18">
    <location>
        <position position="125"/>
    </location>
    <ligand>
        <name>K(+)</name>
        <dbReference type="ChEBI" id="CHEBI:29103"/>
    </ligand>
</feature>
<dbReference type="Pfam" id="PF01256">
    <property type="entry name" value="Carb_kinase"/>
    <property type="match status" value="1"/>
</dbReference>
<keyword evidence="6 17" id="KW-0547">Nucleotide-binding</keyword>
<evidence type="ECO:0000256" key="11">
    <source>
        <dbReference type="ARBA" id="ARBA00023235"/>
    </source>
</evidence>
<comment type="similarity">
    <text evidence="17">Belongs to the NnrD/CARKD family.</text>
</comment>
<feature type="binding site" evidence="18">
    <location>
        <begin position="55"/>
        <end position="59"/>
    </location>
    <ligand>
        <name>(6S)-NADPHX</name>
        <dbReference type="ChEBI" id="CHEBI:64076"/>
    </ligand>
</feature>
<evidence type="ECO:0000256" key="4">
    <source>
        <dbReference type="ARBA" id="ARBA00009524"/>
    </source>
</evidence>
<dbReference type="PROSITE" id="PS51385">
    <property type="entry name" value="YJEF_N"/>
    <property type="match status" value="1"/>
</dbReference>
<dbReference type="InterPro" id="IPR017953">
    <property type="entry name" value="Carbohydrate_kinase_pred_CS"/>
</dbReference>
<evidence type="ECO:0000256" key="16">
    <source>
        <dbReference type="ARBA" id="ARBA00049209"/>
    </source>
</evidence>
<comment type="catalytic activity">
    <reaction evidence="2 18 19">
        <text>(6R)-NADPHX = (6S)-NADPHX</text>
        <dbReference type="Rhea" id="RHEA:32227"/>
        <dbReference type="ChEBI" id="CHEBI:64076"/>
        <dbReference type="ChEBI" id="CHEBI:64077"/>
        <dbReference type="EC" id="5.1.99.6"/>
    </reaction>
</comment>
<dbReference type="InterPro" id="IPR030677">
    <property type="entry name" value="Nnr"/>
</dbReference>
<keyword evidence="10 17" id="KW-0520">NAD</keyword>
<dbReference type="HAMAP" id="MF_01966">
    <property type="entry name" value="NADHX_epimerase"/>
    <property type="match status" value="1"/>
</dbReference>
<keyword evidence="12 17" id="KW-0456">Lyase</keyword>
<keyword evidence="8 17" id="KW-0521">NADP</keyword>
<dbReference type="InterPro" id="IPR029056">
    <property type="entry name" value="Ribokinase-like"/>
</dbReference>
<evidence type="ECO:0000256" key="7">
    <source>
        <dbReference type="ARBA" id="ARBA00022840"/>
    </source>
</evidence>
<dbReference type="EC" id="4.2.1.136" evidence="19"/>
<evidence type="ECO:0000259" key="20">
    <source>
        <dbReference type="PROSITE" id="PS51383"/>
    </source>
</evidence>
<evidence type="ECO:0000256" key="1">
    <source>
        <dbReference type="ARBA" id="ARBA00000013"/>
    </source>
</evidence>
<comment type="cofactor">
    <cofactor evidence="17">
        <name>Mg(2+)</name>
        <dbReference type="ChEBI" id="CHEBI:18420"/>
    </cofactor>
</comment>
<evidence type="ECO:0000256" key="6">
    <source>
        <dbReference type="ARBA" id="ARBA00022741"/>
    </source>
</evidence>
<evidence type="ECO:0000256" key="13">
    <source>
        <dbReference type="ARBA" id="ARBA00023268"/>
    </source>
</evidence>
<evidence type="ECO:0000256" key="2">
    <source>
        <dbReference type="ARBA" id="ARBA00000909"/>
    </source>
</evidence>
<protein>
    <recommendedName>
        <fullName evidence="19">Bifunctional NAD(P)H-hydrate repair enzyme</fullName>
    </recommendedName>
    <alternativeName>
        <fullName evidence="19">Nicotinamide nucleotide repair protein</fullName>
    </alternativeName>
    <domain>
        <recommendedName>
            <fullName evidence="19">ADP-dependent (S)-NAD(P)H-hydrate dehydratase</fullName>
            <ecNumber evidence="19">4.2.1.136</ecNumber>
        </recommendedName>
        <alternativeName>
            <fullName evidence="19">ADP-dependent NAD(P)HX dehydratase</fullName>
        </alternativeName>
    </domain>
    <domain>
        <recommendedName>
            <fullName evidence="19">NAD(P)H-hydrate epimerase</fullName>
            <ecNumber evidence="19">5.1.99.6</ecNumber>
        </recommendedName>
    </domain>
</protein>
<evidence type="ECO:0000256" key="8">
    <source>
        <dbReference type="ARBA" id="ARBA00022857"/>
    </source>
</evidence>
<dbReference type="GO" id="GO:0046872">
    <property type="term" value="F:metal ion binding"/>
    <property type="evidence" value="ECO:0007669"/>
    <property type="project" value="UniProtKB-UniRule"/>
</dbReference>
<dbReference type="SUPFAM" id="SSF53613">
    <property type="entry name" value="Ribokinase-like"/>
    <property type="match status" value="1"/>
</dbReference>
<evidence type="ECO:0000256" key="17">
    <source>
        <dbReference type="HAMAP-Rule" id="MF_01965"/>
    </source>
</evidence>
<evidence type="ECO:0000256" key="19">
    <source>
        <dbReference type="PIRNR" id="PIRNR017184"/>
    </source>
</evidence>
<comment type="caution">
    <text evidence="18">Lacks conserved residue(s) required for the propagation of feature annotation.</text>
</comment>
<reference evidence="22" key="2">
    <citation type="submission" date="2023-08" db="EMBL/GenBank/DDBJ databases">
        <title>Identification and characterization of horizontal gene transfer across gut microbiota members of farm animals based on homology search.</title>
        <authorList>
            <person name="Schwarzerova J."/>
            <person name="Nykrynova M."/>
            <person name="Jureckova K."/>
            <person name="Cejkova D."/>
            <person name="Rychlik I."/>
        </authorList>
    </citation>
    <scope>NUCLEOTIDE SEQUENCE</scope>
    <source>
        <strain evidence="22">15_COKtk</strain>
    </source>
</reference>
<evidence type="ECO:0000313" key="22">
    <source>
        <dbReference type="EMBL" id="MDN0070233.1"/>
    </source>
</evidence>
<comment type="catalytic activity">
    <reaction evidence="1 18 19">
        <text>(6R)-NADHX = (6S)-NADHX</text>
        <dbReference type="Rhea" id="RHEA:32215"/>
        <dbReference type="ChEBI" id="CHEBI:64074"/>
        <dbReference type="ChEBI" id="CHEBI:64075"/>
        <dbReference type="EC" id="5.1.99.6"/>
    </reaction>
</comment>
<comment type="cofactor">
    <cofactor evidence="18 19">
        <name>K(+)</name>
        <dbReference type="ChEBI" id="CHEBI:29103"/>
    </cofactor>
    <text evidence="18 19">Binds 1 potassium ion per subunit.</text>
</comment>
<evidence type="ECO:0000256" key="15">
    <source>
        <dbReference type="ARBA" id="ARBA00048238"/>
    </source>
</evidence>
<dbReference type="PIRSF" id="PIRSF017184">
    <property type="entry name" value="Nnr"/>
    <property type="match status" value="1"/>
</dbReference>
<keyword evidence="13" id="KW-0511">Multifunctional enzyme</keyword>
<sequence>MKPILSTEEVVKLENIIEREGTSKAELMEHAGEFVALTALSYHPKEVVVLVGFGNNGGDGWVAADILQQHDVHVVVVSPVEPNEVPSALARHVARRTAGRDVEIVVGPSRDELSALLVKADLAIDAILGTGFHGEVRPPFSIWIPTLNDSSPRVISVDVPSGLDSDSGVAADHCVRADKTATMIAPKIGLYSADGPQFVGELVCGELYDRLDEVIDDVDHAAEIVEPADLVDYIEPLPANVNKYSRGSVLVVAGSARYPGAAMMAAKSAARAGAGYVAVAAPDACANLIRMALPSIPVIAIPSDSRGSFGAAARQVVCEIAKKYDCVLCGPGMTTASGCMQVVSGLLELDVPLILDADALNCLARLSIDGIDKTPELYRREAPLILTPHHRELSRLVGDVPVDDLGTAIDAAQRIEWAVGSDNLVVVAKGATTAIVGVEKVLIPISGPASLATAGSGDVLAGIMAGTVATAHGDVDCWELLCAYAVAVHSYTGFAAAAEYGEKSVIATDLIDLIGEALQLVENEACKDLGILTDGEAE</sequence>
<dbReference type="GO" id="GO:0110051">
    <property type="term" value="P:metabolite repair"/>
    <property type="evidence" value="ECO:0007669"/>
    <property type="project" value="TreeGrafter"/>
</dbReference>
<feature type="domain" description="YjeF N-terminal" evidence="21">
    <location>
        <begin position="10"/>
        <end position="215"/>
    </location>
</feature>
<feature type="binding site" evidence="18">
    <location>
        <begin position="129"/>
        <end position="135"/>
    </location>
    <ligand>
        <name>(6S)-NADPHX</name>
        <dbReference type="ChEBI" id="CHEBI:64076"/>
    </ligand>
</feature>
<reference evidence="22" key="1">
    <citation type="submission" date="2023-06" db="EMBL/GenBank/DDBJ databases">
        <authorList>
            <person name="Zeman M."/>
            <person name="Kubasova T."/>
            <person name="Jahodarova E."/>
            <person name="Nykrynova M."/>
            <person name="Rychlik I."/>
        </authorList>
    </citation>
    <scope>NUCLEOTIDE SEQUENCE</scope>
    <source>
        <strain evidence="22">15_COKtk</strain>
    </source>
</reference>
<dbReference type="PANTHER" id="PTHR12592:SF0">
    <property type="entry name" value="ATP-DEPENDENT (S)-NAD(P)H-HYDRATE DEHYDRATASE"/>
    <property type="match status" value="1"/>
</dbReference>
<dbReference type="Gene3D" id="3.40.1190.20">
    <property type="match status" value="1"/>
</dbReference>
<comment type="similarity">
    <text evidence="18">Belongs to the NnrE/AIBP family.</text>
</comment>
<feature type="binding site" evidence="17">
    <location>
        <position position="389"/>
    </location>
    <ligand>
        <name>(6S)-NADPHX</name>
        <dbReference type="ChEBI" id="CHEBI:64076"/>
    </ligand>
</feature>
<gene>
    <name evidence="17" type="primary">nnrD</name>
    <name evidence="18" type="synonym">nnrE</name>
    <name evidence="22" type="ORF">QVN40_11065</name>
</gene>
<feature type="binding site" evidence="18">
    <location>
        <position position="161"/>
    </location>
    <ligand>
        <name>K(+)</name>
        <dbReference type="ChEBI" id="CHEBI:29103"/>
    </ligand>
</feature>
<dbReference type="HAMAP" id="MF_01965">
    <property type="entry name" value="NADHX_dehydratase"/>
    <property type="match status" value="1"/>
</dbReference>
<comment type="catalytic activity">
    <reaction evidence="15 17 19">
        <text>(6S)-NADHX + ADP = AMP + phosphate + NADH + H(+)</text>
        <dbReference type="Rhea" id="RHEA:32223"/>
        <dbReference type="ChEBI" id="CHEBI:15378"/>
        <dbReference type="ChEBI" id="CHEBI:43474"/>
        <dbReference type="ChEBI" id="CHEBI:57945"/>
        <dbReference type="ChEBI" id="CHEBI:64074"/>
        <dbReference type="ChEBI" id="CHEBI:456215"/>
        <dbReference type="ChEBI" id="CHEBI:456216"/>
        <dbReference type="EC" id="4.2.1.136"/>
    </reaction>
</comment>
<name>A0AAW7JZS8_9ACTN</name>
<feature type="binding site" evidence="17">
    <location>
        <position position="457"/>
    </location>
    <ligand>
        <name>AMP</name>
        <dbReference type="ChEBI" id="CHEBI:456215"/>
    </ligand>
</feature>
<feature type="binding site" evidence="17">
    <location>
        <position position="332"/>
    </location>
    <ligand>
        <name>(6S)-NADPHX</name>
        <dbReference type="ChEBI" id="CHEBI:64076"/>
    </ligand>
</feature>
<dbReference type="PANTHER" id="PTHR12592">
    <property type="entry name" value="ATP-DEPENDENT (S)-NAD(P)H-HYDRATE DEHYDRATASE FAMILY MEMBER"/>
    <property type="match status" value="1"/>
</dbReference>
<dbReference type="AlphaFoldDB" id="A0AAW7JZS8"/>
<dbReference type="RefSeq" id="WP_289827704.1">
    <property type="nucleotide sequence ID" value="NZ_JAUEIR010000011.1"/>
</dbReference>
<evidence type="ECO:0000259" key="21">
    <source>
        <dbReference type="PROSITE" id="PS51385"/>
    </source>
</evidence>
<evidence type="ECO:0000256" key="5">
    <source>
        <dbReference type="ARBA" id="ARBA00022723"/>
    </source>
</evidence>
<comment type="similarity">
    <text evidence="4 19">In the C-terminal section; belongs to the NnrD/CARKD family.</text>
</comment>
<evidence type="ECO:0000313" key="23">
    <source>
        <dbReference type="Proteomes" id="UP001168505"/>
    </source>
</evidence>
<comment type="catalytic activity">
    <reaction evidence="16 17 19">
        <text>(6S)-NADPHX + ADP = AMP + phosphate + NADPH + H(+)</text>
        <dbReference type="Rhea" id="RHEA:32235"/>
        <dbReference type="ChEBI" id="CHEBI:15378"/>
        <dbReference type="ChEBI" id="CHEBI:43474"/>
        <dbReference type="ChEBI" id="CHEBI:57783"/>
        <dbReference type="ChEBI" id="CHEBI:64076"/>
        <dbReference type="ChEBI" id="CHEBI:456215"/>
        <dbReference type="ChEBI" id="CHEBI:456216"/>
        <dbReference type="EC" id="4.2.1.136"/>
    </reaction>
</comment>
<dbReference type="Pfam" id="PF03853">
    <property type="entry name" value="YjeF_N"/>
    <property type="match status" value="1"/>
</dbReference>
<comment type="subunit">
    <text evidence="17">Homotetramer.</text>
</comment>
<dbReference type="PROSITE" id="PS01050">
    <property type="entry name" value="YJEF_C_2"/>
    <property type="match status" value="1"/>
</dbReference>
<comment type="function">
    <text evidence="18">Catalyzes the epimerization of the S- and R-forms of NAD(P)HX, a damaged form of NAD(P)H that is a result of enzymatic or heat-dependent hydration. This is a prerequisite for the S-specific NAD(P)H-hydrate dehydratase to allow the repair of both epimers of NAD(P)HX.</text>
</comment>
<dbReference type="EC" id="5.1.99.6" evidence="19"/>
<dbReference type="NCBIfam" id="TIGR00197">
    <property type="entry name" value="yjeF_nterm"/>
    <property type="match status" value="1"/>
</dbReference>
<evidence type="ECO:0000256" key="18">
    <source>
        <dbReference type="HAMAP-Rule" id="MF_01966"/>
    </source>
</evidence>
<evidence type="ECO:0000256" key="14">
    <source>
        <dbReference type="ARBA" id="ARBA00025153"/>
    </source>
</evidence>
<dbReference type="GO" id="GO:0052856">
    <property type="term" value="F:NAD(P)HX epimerase activity"/>
    <property type="evidence" value="ECO:0007669"/>
    <property type="project" value="UniProtKB-UniRule"/>
</dbReference>
<evidence type="ECO:0000256" key="10">
    <source>
        <dbReference type="ARBA" id="ARBA00023027"/>
    </source>
</evidence>
<keyword evidence="5 18" id="KW-0479">Metal-binding</keyword>
<proteinExistence type="inferred from homology"/>
<dbReference type="CDD" id="cd01171">
    <property type="entry name" value="YXKO-related"/>
    <property type="match status" value="1"/>
</dbReference>
<feature type="binding site" evidence="18">
    <location>
        <position position="158"/>
    </location>
    <ligand>
        <name>(6S)-NADPHX</name>
        <dbReference type="ChEBI" id="CHEBI:64076"/>
    </ligand>
</feature>
<keyword evidence="9 18" id="KW-0630">Potassium</keyword>
<feature type="binding site" evidence="17">
    <location>
        <position position="458"/>
    </location>
    <ligand>
        <name>(6S)-NADPHX</name>
        <dbReference type="ChEBI" id="CHEBI:64076"/>
    </ligand>
</feature>
<comment type="similarity">
    <text evidence="3 19">In the N-terminal section; belongs to the NnrE/AIBP family.</text>
</comment>
<dbReference type="Gene3D" id="3.40.50.10260">
    <property type="entry name" value="YjeF N-terminal domain"/>
    <property type="match status" value="1"/>
</dbReference>
<accession>A0AAW7JZS8</accession>
<dbReference type="GO" id="GO:0005524">
    <property type="term" value="F:ATP binding"/>
    <property type="evidence" value="ECO:0007669"/>
    <property type="project" value="UniProtKB-UniRule"/>
</dbReference>
<evidence type="ECO:0000256" key="12">
    <source>
        <dbReference type="ARBA" id="ARBA00023239"/>
    </source>
</evidence>
<dbReference type="Proteomes" id="UP001168505">
    <property type="component" value="Unassembled WGS sequence"/>
</dbReference>
<dbReference type="InterPro" id="IPR004443">
    <property type="entry name" value="YjeF_N_dom"/>
</dbReference>